<accession>A0AAE9MQT8</accession>
<proteinExistence type="predicted"/>
<dbReference type="EMBL" id="CP050861">
    <property type="protein sequence ID" value="UTD15910.1"/>
    <property type="molecule type" value="Genomic_DNA"/>
</dbReference>
<organism evidence="1 2">
    <name type="scientific">Tenacibaculum mesophilum</name>
    <dbReference type="NCBI Taxonomy" id="104268"/>
    <lineage>
        <taxon>Bacteria</taxon>
        <taxon>Pseudomonadati</taxon>
        <taxon>Bacteroidota</taxon>
        <taxon>Flavobacteriia</taxon>
        <taxon>Flavobacteriales</taxon>
        <taxon>Flavobacteriaceae</taxon>
        <taxon>Tenacibaculum</taxon>
    </lineage>
</organism>
<gene>
    <name evidence="1" type="ORF">HER15_10700</name>
</gene>
<dbReference type="PANTHER" id="PTHR36529">
    <property type="entry name" value="SLL1095 PROTEIN"/>
    <property type="match status" value="1"/>
</dbReference>
<dbReference type="Pfam" id="PF09837">
    <property type="entry name" value="DUF2064"/>
    <property type="match status" value="1"/>
</dbReference>
<evidence type="ECO:0000313" key="2">
    <source>
        <dbReference type="Proteomes" id="UP001056837"/>
    </source>
</evidence>
<dbReference type="InterPro" id="IPR018641">
    <property type="entry name" value="Trfase_1_rSAM/seldom-assoc"/>
</dbReference>
<name>A0AAE9MQT8_9FLAO</name>
<reference evidence="1" key="1">
    <citation type="submission" date="2020-04" db="EMBL/GenBank/DDBJ databases">
        <title>Tenacibaculum mesophilum bac2.</title>
        <authorList>
            <person name="Li M."/>
        </authorList>
    </citation>
    <scope>NUCLEOTIDE SEQUENCE</scope>
    <source>
        <strain evidence="1">Bac2</strain>
    </source>
</reference>
<dbReference type="AlphaFoldDB" id="A0AAE9MQT8"/>
<sequence length="233" mass="26652">MSKQPNIAILIFANSSKREAENKFLEKGEQLFDYLNKKIVFEASKTNAQICICNETHQIGATFGQRFTNAIENTFAKGFHNIIVVGNDSPNLNASHLQKAIDHLQNDLPVLGPSIDGGIYLLAINQKHFNKKSFATLPWKTPDLFSTLKKILEKNEHSVSQLAYLKDIDSENDLIYFLNRYSTNSFLKYLINKILLLLRKSFYNTSYTYRYQYTSVPYNKGSPTTSQRTSIFS</sequence>
<dbReference type="Proteomes" id="UP001056837">
    <property type="component" value="Chromosome"/>
</dbReference>
<evidence type="ECO:0000313" key="1">
    <source>
        <dbReference type="EMBL" id="UTD15910.1"/>
    </source>
</evidence>
<dbReference type="Gene3D" id="3.90.550.10">
    <property type="entry name" value="Spore Coat Polysaccharide Biosynthesis Protein SpsA, Chain A"/>
    <property type="match status" value="1"/>
</dbReference>
<protein>
    <submittedName>
        <fullName evidence="1">DUF2064 domain-containing protein</fullName>
    </submittedName>
</protein>
<dbReference type="PANTHER" id="PTHR36529:SF1">
    <property type="entry name" value="GLYCOSYLTRANSFERASE"/>
    <property type="match status" value="1"/>
</dbReference>
<dbReference type="InterPro" id="IPR029044">
    <property type="entry name" value="Nucleotide-diphossugar_trans"/>
</dbReference>
<dbReference type="SUPFAM" id="SSF53448">
    <property type="entry name" value="Nucleotide-diphospho-sugar transferases"/>
    <property type="match status" value="1"/>
</dbReference>
<dbReference type="RefSeq" id="WP_253679405.1">
    <property type="nucleotide sequence ID" value="NZ_CP050861.1"/>
</dbReference>